<dbReference type="RefSeq" id="WP_192113690.1">
    <property type="nucleotide sequence ID" value="NZ_CABUEN010000011.1"/>
</dbReference>
<dbReference type="InterPro" id="IPR052336">
    <property type="entry name" value="MlaD_Phospholipid_Transporter"/>
</dbReference>
<dbReference type="PANTHER" id="PTHR33371">
    <property type="entry name" value="INTERMEMBRANE PHOSPHOLIPID TRANSPORT SYSTEM BINDING PROTEIN MLAD-RELATED"/>
    <property type="match status" value="1"/>
</dbReference>
<keyword evidence="1" id="KW-1133">Transmembrane helix</keyword>
<evidence type="ECO:0000256" key="1">
    <source>
        <dbReference type="SAM" id="Phobius"/>
    </source>
</evidence>
<feature type="transmembrane region" description="Helical" evidence="1">
    <location>
        <begin position="6"/>
        <end position="25"/>
    </location>
</feature>
<feature type="domain" description="Mce/MlaD" evidence="2">
    <location>
        <begin position="38"/>
        <end position="116"/>
    </location>
</feature>
<dbReference type="AlphaFoldDB" id="A0A212KBM3"/>
<dbReference type="InterPro" id="IPR003399">
    <property type="entry name" value="Mce/MlaD"/>
</dbReference>
<dbReference type="InterPro" id="IPR030970">
    <property type="entry name" value="ABC_MlaD"/>
</dbReference>
<organism evidence="3">
    <name type="scientific">uncultured Desulfovibrio sp</name>
    <dbReference type="NCBI Taxonomy" id="167968"/>
    <lineage>
        <taxon>Bacteria</taxon>
        <taxon>Pseudomonadati</taxon>
        <taxon>Thermodesulfobacteriota</taxon>
        <taxon>Desulfovibrionia</taxon>
        <taxon>Desulfovibrionales</taxon>
        <taxon>Desulfovibrionaceae</taxon>
        <taxon>Desulfovibrio</taxon>
        <taxon>environmental samples</taxon>
    </lineage>
</organism>
<evidence type="ECO:0000259" key="2">
    <source>
        <dbReference type="Pfam" id="PF02470"/>
    </source>
</evidence>
<dbReference type="GO" id="GO:0005548">
    <property type="term" value="F:phospholipid transporter activity"/>
    <property type="evidence" value="ECO:0007669"/>
    <property type="project" value="TreeGrafter"/>
</dbReference>
<proteinExistence type="predicted"/>
<dbReference type="Pfam" id="PF02470">
    <property type="entry name" value="MlaD"/>
    <property type="match status" value="1"/>
</dbReference>
<keyword evidence="1" id="KW-0812">Transmembrane</keyword>
<sequence length="150" mass="15709">MSTVRETAVGLFVLFGLVCVAYLTIKLGKMEVFSQQGFELSANFDSVSGLRVGADIEMAGVPVGRVVSISLDPDPVRNQAVVRLRLDKDLKLSDDSIASILTSGLIGDKYVSLSRGGSGHILAAGDTITETESAVDLGSLIGKYAFGGVK</sequence>
<dbReference type="GO" id="GO:0005543">
    <property type="term" value="F:phospholipid binding"/>
    <property type="evidence" value="ECO:0007669"/>
    <property type="project" value="TreeGrafter"/>
</dbReference>
<reference evidence="3" key="1">
    <citation type="submission" date="2016-04" db="EMBL/GenBank/DDBJ databases">
        <authorList>
            <person name="Evans L.H."/>
            <person name="Alamgir A."/>
            <person name="Owens N."/>
            <person name="Weber N.D."/>
            <person name="Virtaneva K."/>
            <person name="Barbian K."/>
            <person name="Babar A."/>
            <person name="Rosenke K."/>
        </authorList>
    </citation>
    <scope>NUCLEOTIDE SEQUENCE</scope>
    <source>
        <strain evidence="3">92-2</strain>
    </source>
</reference>
<evidence type="ECO:0000313" key="3">
    <source>
        <dbReference type="EMBL" id="SBW08905.1"/>
    </source>
</evidence>
<name>A0A212KBM3_9BACT</name>
<dbReference type="PANTHER" id="PTHR33371:SF4">
    <property type="entry name" value="INTERMEMBRANE PHOSPHOLIPID TRANSPORT SYSTEM BINDING PROTEIN MLAD"/>
    <property type="match status" value="1"/>
</dbReference>
<gene>
    <name evidence="3" type="ORF">KM92DES2_12583</name>
</gene>
<dbReference type="EMBL" id="FLUP01000001">
    <property type="protein sequence ID" value="SBW08905.1"/>
    <property type="molecule type" value="Genomic_DNA"/>
</dbReference>
<keyword evidence="1" id="KW-0472">Membrane</keyword>
<protein>
    <submittedName>
        <fullName evidence="3">Mammalian cell entry related domain protein</fullName>
    </submittedName>
</protein>
<dbReference type="NCBIfam" id="TIGR04430">
    <property type="entry name" value="OM_asym_MlaD"/>
    <property type="match status" value="1"/>
</dbReference>
<accession>A0A212KBM3</accession>